<evidence type="ECO:0000256" key="9">
    <source>
        <dbReference type="ARBA" id="ARBA00023128"/>
    </source>
</evidence>
<keyword evidence="6 14" id="KW-0375">Hydrogen ion transport</keyword>
<sequence>MPQLNPSPWFAILLFSWVVFLLIIPSKILKFIYPNEPTAQSTEKSKPEPWNWPWY</sequence>
<protein>
    <recommendedName>
        <fullName evidence="14">ATP synthase complex subunit 8</fullName>
    </recommendedName>
</protein>
<organism evidence="16">
    <name type="scientific">Micralestes sp. NM-2010</name>
    <dbReference type="NCBI Taxonomy" id="909833"/>
    <lineage>
        <taxon>Eukaryota</taxon>
        <taxon>Metazoa</taxon>
        <taxon>Chordata</taxon>
        <taxon>Craniata</taxon>
        <taxon>Vertebrata</taxon>
        <taxon>Euteleostomi</taxon>
        <taxon>Actinopterygii</taxon>
        <taxon>Neopterygii</taxon>
        <taxon>Teleostei</taxon>
        <taxon>Ostariophysi</taxon>
        <taxon>Characiformes</taxon>
        <taxon>Characoidei</taxon>
        <taxon>Alestidae</taxon>
        <taxon>Micralestes</taxon>
    </lineage>
</organism>
<feature type="transmembrane region" description="Helical" evidence="15">
    <location>
        <begin position="6"/>
        <end position="24"/>
    </location>
</feature>
<name>F7UIX6_9TELE</name>
<evidence type="ECO:0000256" key="6">
    <source>
        <dbReference type="ARBA" id="ARBA00022781"/>
    </source>
</evidence>
<dbReference type="GO" id="GO:0015078">
    <property type="term" value="F:proton transmembrane transporter activity"/>
    <property type="evidence" value="ECO:0007669"/>
    <property type="project" value="InterPro"/>
</dbReference>
<evidence type="ECO:0000256" key="13">
    <source>
        <dbReference type="ARBA" id="ARBA00064647"/>
    </source>
</evidence>
<dbReference type="PANTHER" id="PTHR39937">
    <property type="entry name" value="ATP SYNTHASE PROTEIN 8"/>
    <property type="match status" value="1"/>
</dbReference>
<evidence type="ECO:0000256" key="14">
    <source>
        <dbReference type="RuleBase" id="RU003661"/>
    </source>
</evidence>
<comment type="function">
    <text evidence="12">Subunit 8, of the mitochondrial membrane ATP synthase complex (F(1)F(0) ATP synthase or Complex V) that produces ATP from ADP in the presence of a proton gradient across the membrane which is generated by electron transport complexes of the respiratory chain. ATP synthase complex consist of a soluble F(1) head domain - the catalytic core - and a membrane F(1) domain - the membrane proton channel. These two domains are linked by a central stalk rotating inside the F(1) region and a stationary peripheral stalk. During catalysis, ATP synthesis in the catalytic domain of F(1) is coupled via a rotary mechanism of the central stalk subunits to proton translocation. In vivo, can only synthesize ATP although its ATP hydrolase activity can be activated artificially in vitro. Part of the complex F(0) domain.</text>
</comment>
<dbReference type="PANTHER" id="PTHR39937:SF1">
    <property type="entry name" value="ATP SYNTHASE PROTEIN 8"/>
    <property type="match status" value="1"/>
</dbReference>
<dbReference type="AlphaFoldDB" id="F7UIX6"/>
<keyword evidence="7 15" id="KW-1133">Transmembrane helix</keyword>
<evidence type="ECO:0000256" key="5">
    <source>
        <dbReference type="ARBA" id="ARBA00022692"/>
    </source>
</evidence>
<evidence type="ECO:0000256" key="4">
    <source>
        <dbReference type="ARBA" id="ARBA00022547"/>
    </source>
</evidence>
<evidence type="ECO:0000256" key="2">
    <source>
        <dbReference type="ARBA" id="ARBA00008892"/>
    </source>
</evidence>
<dbReference type="GO" id="GO:0015986">
    <property type="term" value="P:proton motive force-driven ATP synthesis"/>
    <property type="evidence" value="ECO:0007669"/>
    <property type="project" value="InterPro"/>
</dbReference>
<comment type="subcellular location">
    <subcellularLocation>
        <location evidence="1 14">Mitochondrion membrane</location>
        <topology evidence="1 14">Single-pass membrane protein</topology>
    </subcellularLocation>
</comment>
<keyword evidence="11" id="KW-0066">ATP synthesis</keyword>
<gene>
    <name evidence="16" type="primary">ATPase 8</name>
</gene>
<keyword evidence="5 14" id="KW-0812">Transmembrane</keyword>
<accession>F7UIX6</accession>
<evidence type="ECO:0000256" key="12">
    <source>
        <dbReference type="ARBA" id="ARBA00053067"/>
    </source>
</evidence>
<dbReference type="GO" id="GO:0031966">
    <property type="term" value="C:mitochondrial membrane"/>
    <property type="evidence" value="ECO:0007669"/>
    <property type="project" value="UniProtKB-SubCell"/>
</dbReference>
<keyword evidence="10 15" id="KW-0472">Membrane</keyword>
<keyword evidence="3 14" id="KW-0813">Transport</keyword>
<comment type="similarity">
    <text evidence="2 14">Belongs to the ATPase protein 8 family.</text>
</comment>
<dbReference type="EMBL" id="AP011996">
    <property type="protein sequence ID" value="BAK42190.1"/>
    <property type="molecule type" value="Genomic_DNA"/>
</dbReference>
<evidence type="ECO:0000256" key="11">
    <source>
        <dbReference type="ARBA" id="ARBA00023310"/>
    </source>
</evidence>
<evidence type="ECO:0000256" key="1">
    <source>
        <dbReference type="ARBA" id="ARBA00004304"/>
    </source>
</evidence>
<comment type="subunit">
    <text evidence="13">Component of the ATP synthase complex composed at least of ATP5F1A/subunit alpha, ATP5F1B/subunit beta, ATP5MC1/subunit c (homooctomer), MT-ATP6/subunit a, MT-ATP8/subunit 8, ATP5ME/subunit e, ATP5MF/subunit f, ATP5MG/subunit g, ATP5MK/subunit k, ATP5MJ/subunit j, ATP5F1C/subunit gamma, ATP5F1D/subunit delta, ATP5F1E/subunit epsilon, ATP5PF/subunit F6, ATP5PB/subunit b, ATP5PD/subunit d, ATP5PO/subunit OSCP. ATP synthase complex consists of a soluble F(1) head domain (subunits alpha(3) and beta(3)) - the catalytic core - and a membrane F(0) domain - the membrane proton channel (subunits c, a, 8, e, f, g, k and j). These two domains are linked by a central stalk (subunits gamma, delta, and epsilon) rotating inside the F1 region and a stationary peripheral stalk (subunits F6, b, d, and OSCP).</text>
</comment>
<dbReference type="GO" id="GO:0045259">
    <property type="term" value="C:proton-transporting ATP synthase complex"/>
    <property type="evidence" value="ECO:0007669"/>
    <property type="project" value="UniProtKB-KW"/>
</dbReference>
<evidence type="ECO:0000313" key="16">
    <source>
        <dbReference type="EMBL" id="BAK42190.1"/>
    </source>
</evidence>
<dbReference type="InterPro" id="IPR001421">
    <property type="entry name" value="ATP8_metazoa"/>
</dbReference>
<dbReference type="Pfam" id="PF00895">
    <property type="entry name" value="ATP-synt_8"/>
    <property type="match status" value="1"/>
</dbReference>
<dbReference type="InterPro" id="IPR050635">
    <property type="entry name" value="ATPase_protein_8"/>
</dbReference>
<keyword evidence="8 14" id="KW-0406">Ion transport</keyword>
<evidence type="ECO:0000256" key="7">
    <source>
        <dbReference type="ARBA" id="ARBA00022989"/>
    </source>
</evidence>
<reference evidence="16" key="1">
    <citation type="journal article" date="2011" name="BMC Evol. Biol.">
        <title>Evolutionary history of Otophysi (Teleostei), a major clade of the modern freshwater fishes: Pangaean origin and Mesozoic radiation.</title>
        <authorList>
            <person name="Nakatani M."/>
            <person name="Miya M."/>
            <person name="Mabuchi K."/>
            <person name="Saitoh K."/>
            <person name="Nishida M."/>
        </authorList>
    </citation>
    <scope>NUCLEOTIDE SEQUENCE</scope>
    <source>
        <tissue evidence="16">Muscle</tissue>
    </source>
</reference>
<evidence type="ECO:0000256" key="8">
    <source>
        <dbReference type="ARBA" id="ARBA00023065"/>
    </source>
</evidence>
<keyword evidence="4 14" id="KW-0138">CF(0)</keyword>
<proteinExistence type="inferred from homology"/>
<geneLocation type="mitochondrion" evidence="16"/>
<evidence type="ECO:0000256" key="15">
    <source>
        <dbReference type="SAM" id="Phobius"/>
    </source>
</evidence>
<evidence type="ECO:0000256" key="3">
    <source>
        <dbReference type="ARBA" id="ARBA00022448"/>
    </source>
</evidence>
<evidence type="ECO:0000256" key="10">
    <source>
        <dbReference type="ARBA" id="ARBA00023136"/>
    </source>
</evidence>
<keyword evidence="9 14" id="KW-0496">Mitochondrion</keyword>